<dbReference type="InterPro" id="IPR021450">
    <property type="entry name" value="DUF3100"/>
</dbReference>
<name>A0A0J9BTT0_9FIRM</name>
<dbReference type="Pfam" id="PF11299">
    <property type="entry name" value="DUF3100"/>
    <property type="match status" value="1"/>
</dbReference>
<sequence length="51" mass="5098">MLAALAPFMAKMGVSAGANLAKLAAVGPALILQEFGNLGTIFISLPIASLL</sequence>
<dbReference type="PATRIC" id="fig|742734.4.peg.4946"/>
<dbReference type="EMBL" id="ADLK01000032">
    <property type="protein sequence ID" value="KMW16178.1"/>
    <property type="molecule type" value="Genomic_DNA"/>
</dbReference>
<accession>A0A0J9BTT0</accession>
<reference evidence="1 2" key="1">
    <citation type="submission" date="2011-04" db="EMBL/GenBank/DDBJ databases">
        <title>The Genome Sequence of Clostridium citroniae WAL-19142.</title>
        <authorList>
            <consortium name="The Broad Institute Genome Sequencing Platform"/>
            <person name="Earl A."/>
            <person name="Ward D."/>
            <person name="Feldgarden M."/>
            <person name="Gevers D."/>
            <person name="Warren Y.A."/>
            <person name="Tyrrell K.L."/>
            <person name="Citron D.M."/>
            <person name="Goldstein E.J."/>
            <person name="Daigneault M."/>
            <person name="Allen-Vercoe E."/>
            <person name="Young S.K."/>
            <person name="Zeng Q."/>
            <person name="Gargeya S."/>
            <person name="Fitzgerald M."/>
            <person name="Haas B."/>
            <person name="Abouelleil A."/>
            <person name="Alvarado L."/>
            <person name="Arachchi H.M."/>
            <person name="Berlin A."/>
            <person name="Brown A."/>
            <person name="Chapman S.B."/>
            <person name="Chen Z."/>
            <person name="Dunbar C."/>
            <person name="Freedman E."/>
            <person name="Gearin G."/>
            <person name="Gellesch M."/>
            <person name="Goldberg J."/>
            <person name="Griggs A."/>
            <person name="Gujja S."/>
            <person name="Heilman E.R."/>
            <person name="Heiman D."/>
            <person name="Howarth C."/>
            <person name="Larson L."/>
            <person name="Lui A."/>
            <person name="MacDonald P.J."/>
            <person name="Mehta T."/>
            <person name="Montmayeur A."/>
            <person name="Murphy C."/>
            <person name="Neiman D."/>
            <person name="Pearson M."/>
            <person name="Priest M."/>
            <person name="Roberts A."/>
            <person name="Saif S."/>
            <person name="Shea T."/>
            <person name="Shenoy N."/>
            <person name="Sisk P."/>
            <person name="Stolte C."/>
            <person name="Sykes S."/>
            <person name="White J."/>
            <person name="Yandava C."/>
            <person name="Wortman J."/>
            <person name="Nusbaum C."/>
            <person name="Birren B."/>
        </authorList>
    </citation>
    <scope>NUCLEOTIDE SEQUENCE [LARGE SCALE GENOMIC DNA]</scope>
    <source>
        <strain evidence="1 2">WAL-19142</strain>
    </source>
</reference>
<dbReference type="Proteomes" id="UP000037392">
    <property type="component" value="Unassembled WGS sequence"/>
</dbReference>
<evidence type="ECO:0000313" key="1">
    <source>
        <dbReference type="EMBL" id="KMW16178.1"/>
    </source>
</evidence>
<comment type="caution">
    <text evidence="1">The sequence shown here is derived from an EMBL/GenBank/DDBJ whole genome shotgun (WGS) entry which is preliminary data.</text>
</comment>
<gene>
    <name evidence="1" type="ORF">HMPREF9470_04616</name>
</gene>
<proteinExistence type="predicted"/>
<evidence type="ECO:0000313" key="2">
    <source>
        <dbReference type="Proteomes" id="UP000037392"/>
    </source>
</evidence>
<protein>
    <submittedName>
        <fullName evidence="1">Uncharacterized protein</fullName>
    </submittedName>
</protein>
<organism evidence="1 2">
    <name type="scientific">[Clostridium] citroniae WAL-19142</name>
    <dbReference type="NCBI Taxonomy" id="742734"/>
    <lineage>
        <taxon>Bacteria</taxon>
        <taxon>Bacillati</taxon>
        <taxon>Bacillota</taxon>
        <taxon>Clostridia</taxon>
        <taxon>Lachnospirales</taxon>
        <taxon>Lachnospiraceae</taxon>
        <taxon>Enterocloster</taxon>
    </lineage>
</organism>
<dbReference type="AlphaFoldDB" id="A0A0J9BTT0"/>